<evidence type="ECO:0000313" key="4">
    <source>
        <dbReference type="Proteomes" id="UP000220629"/>
    </source>
</evidence>
<comment type="caution">
    <text evidence="3">The sequence shown here is derived from an EMBL/GenBank/DDBJ whole genome shotgun (WGS) entry which is preliminary data.</text>
</comment>
<dbReference type="Proteomes" id="UP000220629">
    <property type="component" value="Unassembled WGS sequence"/>
</dbReference>
<dbReference type="InterPro" id="IPR015943">
    <property type="entry name" value="WD40/YVTN_repeat-like_dom_sf"/>
</dbReference>
<gene>
    <name evidence="3" type="ORF">CRM94_31245</name>
</gene>
<evidence type="ECO:0000313" key="3">
    <source>
        <dbReference type="EMBL" id="PEH38814.1"/>
    </source>
</evidence>
<evidence type="ECO:0000256" key="2">
    <source>
        <dbReference type="ARBA" id="ARBA00022526"/>
    </source>
</evidence>
<accession>A0A2A7S537</accession>
<sequence length="359" mass="38283">MSKTLTVIVSNSISADLSVYRLDPDAPSMQAAGRHPLGPQLMPLAIASDRSTLFAALRSTPPAIARCRLDPGTGQLATDYRLDVGAGHVSLAIDRAGRFLFGASYGSHQLVVHAIARLDEGDASPLQTLEGIRNAHAVLVSPDDRHVYVTSLGSDALLCCSLDAEREAPLEIVDTLAFDKGFGPRHMRFSPDGAWLHVLSEFRATVAVFRRDPRTGRLSRHHVTTRPPELAAMRDGQARPPATEPQPDPATLAGAIWAADLQVRPDGRFVYLSERTTSRLFVLRVEADGTLAHAGAVSTETQPRGFAIDPGGRCLVACGEHSPQVSLYLIDAASGLPALHSRHPGGQGANWVEIVASGA</sequence>
<name>A0A2A7S537_BURGA</name>
<dbReference type="GO" id="GO:0005829">
    <property type="term" value="C:cytosol"/>
    <property type="evidence" value="ECO:0007669"/>
    <property type="project" value="TreeGrafter"/>
</dbReference>
<evidence type="ECO:0000256" key="1">
    <source>
        <dbReference type="ARBA" id="ARBA00005564"/>
    </source>
</evidence>
<dbReference type="InterPro" id="IPR011045">
    <property type="entry name" value="N2O_reductase_N"/>
</dbReference>
<dbReference type="GO" id="GO:0017057">
    <property type="term" value="F:6-phosphogluconolactonase activity"/>
    <property type="evidence" value="ECO:0007669"/>
    <property type="project" value="TreeGrafter"/>
</dbReference>
<keyword evidence="2" id="KW-0313">Glucose metabolism</keyword>
<keyword evidence="2" id="KW-0119">Carbohydrate metabolism</keyword>
<dbReference type="Pfam" id="PF10282">
    <property type="entry name" value="Lactonase"/>
    <property type="match status" value="1"/>
</dbReference>
<dbReference type="PANTHER" id="PTHR30344:SF1">
    <property type="entry name" value="6-PHOSPHOGLUCONOLACTONASE"/>
    <property type="match status" value="1"/>
</dbReference>
<dbReference type="Gene3D" id="2.130.10.10">
    <property type="entry name" value="YVTN repeat-like/Quinoprotein amine dehydrogenase"/>
    <property type="match status" value="1"/>
</dbReference>
<proteinExistence type="inferred from homology"/>
<organism evidence="3 4">
    <name type="scientific">Burkholderia gladioli</name>
    <name type="common">Pseudomonas marginata</name>
    <name type="synonym">Phytomonas marginata</name>
    <dbReference type="NCBI Taxonomy" id="28095"/>
    <lineage>
        <taxon>Bacteria</taxon>
        <taxon>Pseudomonadati</taxon>
        <taxon>Pseudomonadota</taxon>
        <taxon>Betaproteobacteria</taxon>
        <taxon>Burkholderiales</taxon>
        <taxon>Burkholderiaceae</taxon>
        <taxon>Burkholderia</taxon>
    </lineage>
</organism>
<dbReference type="RefSeq" id="WP_098154188.1">
    <property type="nucleotide sequence ID" value="NZ_CADEQB010000023.1"/>
</dbReference>
<dbReference type="GO" id="GO:0006006">
    <property type="term" value="P:glucose metabolic process"/>
    <property type="evidence" value="ECO:0007669"/>
    <property type="project" value="UniProtKB-KW"/>
</dbReference>
<dbReference type="InterPro" id="IPR019405">
    <property type="entry name" value="Lactonase_7-beta_prop"/>
</dbReference>
<dbReference type="EMBL" id="PDDY01000004">
    <property type="protein sequence ID" value="PEH38814.1"/>
    <property type="molecule type" value="Genomic_DNA"/>
</dbReference>
<reference evidence="4" key="1">
    <citation type="submission" date="2017-09" db="EMBL/GenBank/DDBJ databases">
        <title>FDA dAtabase for Regulatory Grade micrObial Sequences (FDA-ARGOS): Supporting development and validation of Infectious Disease Dx tests.</title>
        <authorList>
            <person name="Minogue T."/>
            <person name="Wolcott M."/>
            <person name="Wasieloski L."/>
            <person name="Aguilar W."/>
            <person name="Moore D."/>
            <person name="Tallon L."/>
            <person name="Sadzewicz L."/>
            <person name="Ott S."/>
            <person name="Zhao X."/>
            <person name="Nagaraj S."/>
            <person name="Vavikolanu K."/>
            <person name="Aluvathingal J."/>
            <person name="Nadendla S."/>
            <person name="Sichtig H."/>
        </authorList>
    </citation>
    <scope>NUCLEOTIDE SEQUENCE [LARGE SCALE GENOMIC DNA]</scope>
    <source>
        <strain evidence="4">FDAARGOS_390</strain>
    </source>
</reference>
<protein>
    <submittedName>
        <fullName evidence="3">6-phosphogluconolactonase</fullName>
    </submittedName>
</protein>
<dbReference type="PANTHER" id="PTHR30344">
    <property type="entry name" value="6-PHOSPHOGLUCONOLACTONASE-RELATED"/>
    <property type="match status" value="1"/>
</dbReference>
<dbReference type="AlphaFoldDB" id="A0A2A7S537"/>
<comment type="similarity">
    <text evidence="1">Belongs to the cycloisomerase 2 family.</text>
</comment>
<dbReference type="SUPFAM" id="SSF50974">
    <property type="entry name" value="Nitrous oxide reductase, N-terminal domain"/>
    <property type="match status" value="1"/>
</dbReference>
<dbReference type="InterPro" id="IPR050282">
    <property type="entry name" value="Cycloisomerase_2"/>
</dbReference>